<reference evidence="2 3" key="1">
    <citation type="submission" date="2016-11" db="EMBL/GenBank/DDBJ databases">
        <authorList>
            <person name="Jaros S."/>
            <person name="Januszkiewicz K."/>
            <person name="Wedrychowicz H."/>
        </authorList>
    </citation>
    <scope>NUCLEOTIDE SEQUENCE [LARGE SCALE GENOMIC DNA]</scope>
    <source>
        <strain evidence="2 3">YL228</strain>
    </source>
</reference>
<dbReference type="Pfam" id="PF12728">
    <property type="entry name" value="HTH_17"/>
    <property type="match status" value="1"/>
</dbReference>
<evidence type="ECO:0000313" key="3">
    <source>
        <dbReference type="Proteomes" id="UP000183461"/>
    </source>
</evidence>
<dbReference type="InterPro" id="IPR038148">
    <property type="entry name" value="Tn1545/Tn916_Xis"/>
</dbReference>
<evidence type="ECO:0000313" key="2">
    <source>
        <dbReference type="EMBL" id="SFW21825.1"/>
    </source>
</evidence>
<feature type="domain" description="Helix-turn-helix" evidence="1">
    <location>
        <begin position="10"/>
        <end position="58"/>
    </location>
</feature>
<accession>A0A1K1MFG1</accession>
<gene>
    <name evidence="2" type="ORF">SAMN02910280_1145</name>
</gene>
<dbReference type="GO" id="GO:0003677">
    <property type="term" value="F:DNA binding"/>
    <property type="evidence" value="ECO:0007669"/>
    <property type="project" value="InterPro"/>
</dbReference>
<dbReference type="NCBIfam" id="TIGR01764">
    <property type="entry name" value="excise"/>
    <property type="match status" value="1"/>
</dbReference>
<protein>
    <submittedName>
        <fullName evidence="2">DNA binding domain-containing protein, excisionase family</fullName>
    </submittedName>
</protein>
<dbReference type="Gene3D" id="3.90.105.50">
    <property type="match status" value="1"/>
</dbReference>
<dbReference type="AlphaFoldDB" id="A0A1K1MFG1"/>
<evidence type="ECO:0000259" key="1">
    <source>
        <dbReference type="Pfam" id="PF12728"/>
    </source>
</evidence>
<name>A0A1K1MFG1_RUMFL</name>
<dbReference type="EMBL" id="FPIP01000002">
    <property type="protein sequence ID" value="SFW21825.1"/>
    <property type="molecule type" value="Genomic_DNA"/>
</dbReference>
<dbReference type="RefSeq" id="WP_072299514.1">
    <property type="nucleotide sequence ID" value="NZ_FPIP01000002.1"/>
</dbReference>
<sequence length="63" mass="7410">MEAVTQEELITIEEVMKILKIGKNTAYQLLEDKEIEAFRIGNKWKIPRSSVYKYIQAQTHNVK</sequence>
<organism evidence="2 3">
    <name type="scientific">Ruminococcus flavefaciens</name>
    <dbReference type="NCBI Taxonomy" id="1265"/>
    <lineage>
        <taxon>Bacteria</taxon>
        <taxon>Bacillati</taxon>
        <taxon>Bacillota</taxon>
        <taxon>Clostridia</taxon>
        <taxon>Eubacteriales</taxon>
        <taxon>Oscillospiraceae</taxon>
        <taxon>Ruminococcus</taxon>
    </lineage>
</organism>
<dbReference type="InterPro" id="IPR041657">
    <property type="entry name" value="HTH_17"/>
</dbReference>
<dbReference type="InterPro" id="IPR010093">
    <property type="entry name" value="SinI_DNA-bd"/>
</dbReference>
<proteinExistence type="predicted"/>
<dbReference type="Proteomes" id="UP000183461">
    <property type="component" value="Unassembled WGS sequence"/>
</dbReference>